<feature type="transmembrane region" description="Helical" evidence="8">
    <location>
        <begin position="89"/>
        <end position="110"/>
    </location>
</feature>
<keyword evidence="3" id="KW-0813">Transport</keyword>
<evidence type="ECO:0000256" key="6">
    <source>
        <dbReference type="ARBA" id="ARBA00022989"/>
    </source>
</evidence>
<evidence type="ECO:0000256" key="5">
    <source>
        <dbReference type="ARBA" id="ARBA00022692"/>
    </source>
</evidence>
<keyword evidence="4" id="KW-1003">Cell membrane</keyword>
<dbReference type="EMBL" id="BAAANY010000031">
    <property type="protein sequence ID" value="GAA1706050.1"/>
    <property type="molecule type" value="Genomic_DNA"/>
</dbReference>
<dbReference type="Proteomes" id="UP001500618">
    <property type="component" value="Unassembled WGS sequence"/>
</dbReference>
<evidence type="ECO:0000256" key="8">
    <source>
        <dbReference type="SAM" id="Phobius"/>
    </source>
</evidence>
<feature type="transmembrane region" description="Helical" evidence="8">
    <location>
        <begin position="191"/>
        <end position="212"/>
    </location>
</feature>
<feature type="transmembrane region" description="Helical" evidence="8">
    <location>
        <begin position="310"/>
        <end position="329"/>
    </location>
</feature>
<keyword evidence="5 8" id="KW-0812">Transmembrane</keyword>
<reference evidence="10" key="1">
    <citation type="journal article" date="2019" name="Int. J. Syst. Evol. Microbiol.">
        <title>The Global Catalogue of Microorganisms (GCM) 10K type strain sequencing project: providing services to taxonomists for standard genome sequencing and annotation.</title>
        <authorList>
            <consortium name="The Broad Institute Genomics Platform"/>
            <consortium name="The Broad Institute Genome Sequencing Center for Infectious Disease"/>
            <person name="Wu L."/>
            <person name="Ma J."/>
        </authorList>
    </citation>
    <scope>NUCLEOTIDE SEQUENCE [LARGE SCALE GENOMIC DNA]</scope>
    <source>
        <strain evidence="10">JCM 14718</strain>
    </source>
</reference>
<keyword evidence="10" id="KW-1185">Reference proteome</keyword>
<gene>
    <name evidence="9" type="ORF">GCM10009765_64360</name>
</gene>
<comment type="caution">
    <text evidence="9">The sequence shown here is derived from an EMBL/GenBank/DDBJ whole genome shotgun (WGS) entry which is preliminary data.</text>
</comment>
<feature type="transmembrane region" description="Helical" evidence="8">
    <location>
        <begin position="116"/>
        <end position="137"/>
    </location>
</feature>
<keyword evidence="6 8" id="KW-1133">Transmembrane helix</keyword>
<accession>A0ABP4UIS6</accession>
<evidence type="ECO:0000256" key="1">
    <source>
        <dbReference type="ARBA" id="ARBA00004651"/>
    </source>
</evidence>
<feature type="transmembrane region" description="Helical" evidence="8">
    <location>
        <begin position="277"/>
        <end position="298"/>
    </location>
</feature>
<evidence type="ECO:0000256" key="4">
    <source>
        <dbReference type="ARBA" id="ARBA00022475"/>
    </source>
</evidence>
<evidence type="ECO:0000256" key="3">
    <source>
        <dbReference type="ARBA" id="ARBA00022448"/>
    </source>
</evidence>
<comment type="similarity">
    <text evidence="2">Belongs to the binding-protein-dependent transport system permease family. FecCD subfamily.</text>
</comment>
<evidence type="ECO:0000256" key="7">
    <source>
        <dbReference type="ARBA" id="ARBA00023136"/>
    </source>
</evidence>
<dbReference type="PANTHER" id="PTHR30472:SF25">
    <property type="entry name" value="ABC TRANSPORTER PERMEASE PROTEIN MJ0876-RELATED"/>
    <property type="match status" value="1"/>
</dbReference>
<comment type="subcellular location">
    <subcellularLocation>
        <location evidence="1">Cell membrane</location>
        <topology evidence="1">Multi-pass membrane protein</topology>
    </subcellularLocation>
</comment>
<dbReference type="Gene3D" id="1.10.3470.10">
    <property type="entry name" value="ABC transporter involved in vitamin B12 uptake, BtuC"/>
    <property type="match status" value="1"/>
</dbReference>
<organism evidence="9 10">
    <name type="scientific">Fodinicola feengrottensis</name>
    <dbReference type="NCBI Taxonomy" id="435914"/>
    <lineage>
        <taxon>Bacteria</taxon>
        <taxon>Bacillati</taxon>
        <taxon>Actinomycetota</taxon>
        <taxon>Actinomycetes</taxon>
        <taxon>Mycobacteriales</taxon>
        <taxon>Fodinicola</taxon>
    </lineage>
</organism>
<name>A0ABP4UIS6_9ACTN</name>
<dbReference type="SUPFAM" id="SSF81345">
    <property type="entry name" value="ABC transporter involved in vitamin B12 uptake, BtuC"/>
    <property type="match status" value="1"/>
</dbReference>
<dbReference type="InterPro" id="IPR037294">
    <property type="entry name" value="ABC_BtuC-like"/>
</dbReference>
<evidence type="ECO:0000256" key="2">
    <source>
        <dbReference type="ARBA" id="ARBA00007935"/>
    </source>
</evidence>
<dbReference type="CDD" id="cd06550">
    <property type="entry name" value="TM_ABC_iron-siderophores_like"/>
    <property type="match status" value="1"/>
</dbReference>
<dbReference type="PANTHER" id="PTHR30472">
    <property type="entry name" value="FERRIC ENTEROBACTIN TRANSPORT SYSTEM PERMEASE PROTEIN"/>
    <property type="match status" value="1"/>
</dbReference>
<evidence type="ECO:0000313" key="9">
    <source>
        <dbReference type="EMBL" id="GAA1706050.1"/>
    </source>
</evidence>
<protein>
    <submittedName>
        <fullName evidence="9">Iron ABC transporter permease</fullName>
    </submittedName>
</protein>
<dbReference type="RefSeq" id="WP_344314012.1">
    <property type="nucleotide sequence ID" value="NZ_BAAANY010000031.1"/>
</dbReference>
<feature type="transmembrane region" description="Helical" evidence="8">
    <location>
        <begin position="149"/>
        <end position="171"/>
    </location>
</feature>
<dbReference type="InterPro" id="IPR000522">
    <property type="entry name" value="ABC_transptr_permease_BtuC"/>
</dbReference>
<proteinExistence type="inferred from homology"/>
<feature type="transmembrane region" description="Helical" evidence="8">
    <location>
        <begin position="238"/>
        <end position="265"/>
    </location>
</feature>
<keyword evidence="7 8" id="KW-0472">Membrane</keyword>
<sequence length="332" mass="33128">MTTAGLRPTLAIGGVLVLLAASILLAVCVGADVVNPVALLTGHLTGVDAEVIGQLRLPRVLLAALVGGMLSQAGAAYQGVFRNPLADPYLLGAAAGAGLGATAVIVLAGATVVGTISAVPLGAFVGAVIGIGGAYVLGRAASRTGGTAALLLAGVAMTAFLTAVQTALLQAHNSDLLQVTAWILGELGTASWPSLGLLAPYAAIAALALAFAGRWLDVLSVGDDEAASLGIRPELVRFIILLAASLSTAAAVSAAGLIGFVGLVVPHILRRLAGQSYRLLLPLSLFGGAAFLVLADLVSRTLFYPAEIPIGVVTAFVGAPFFAFLLLVGSRS</sequence>
<evidence type="ECO:0000313" key="10">
    <source>
        <dbReference type="Proteomes" id="UP001500618"/>
    </source>
</evidence>
<dbReference type="Pfam" id="PF01032">
    <property type="entry name" value="FecCD"/>
    <property type="match status" value="1"/>
</dbReference>